<dbReference type="AlphaFoldDB" id="A0A9P0L2B0"/>
<sequence>MLQSMWETQCRVESQVWSVCP</sequence>
<accession>A0A9P0L2B0</accession>
<organism evidence="1 2">
    <name type="scientific">Acanthoscelides obtectus</name>
    <name type="common">Bean weevil</name>
    <name type="synonym">Bruchus obtectus</name>
    <dbReference type="NCBI Taxonomy" id="200917"/>
    <lineage>
        <taxon>Eukaryota</taxon>
        <taxon>Metazoa</taxon>
        <taxon>Ecdysozoa</taxon>
        <taxon>Arthropoda</taxon>
        <taxon>Hexapoda</taxon>
        <taxon>Insecta</taxon>
        <taxon>Pterygota</taxon>
        <taxon>Neoptera</taxon>
        <taxon>Endopterygota</taxon>
        <taxon>Coleoptera</taxon>
        <taxon>Polyphaga</taxon>
        <taxon>Cucujiformia</taxon>
        <taxon>Chrysomeloidea</taxon>
        <taxon>Chrysomelidae</taxon>
        <taxon>Bruchinae</taxon>
        <taxon>Bruchini</taxon>
        <taxon>Acanthoscelides</taxon>
    </lineage>
</organism>
<reference evidence="1" key="1">
    <citation type="submission" date="2022-03" db="EMBL/GenBank/DDBJ databases">
        <authorList>
            <person name="Sayadi A."/>
        </authorList>
    </citation>
    <scope>NUCLEOTIDE SEQUENCE</scope>
</reference>
<gene>
    <name evidence="1" type="ORF">ACAOBT_LOCUS18182</name>
</gene>
<proteinExistence type="predicted"/>
<dbReference type="Proteomes" id="UP001152888">
    <property type="component" value="Unassembled WGS sequence"/>
</dbReference>
<protein>
    <submittedName>
        <fullName evidence="1">Uncharacterized protein</fullName>
    </submittedName>
</protein>
<evidence type="ECO:0000313" key="1">
    <source>
        <dbReference type="EMBL" id="CAH1987946.1"/>
    </source>
</evidence>
<evidence type="ECO:0000313" key="2">
    <source>
        <dbReference type="Proteomes" id="UP001152888"/>
    </source>
</evidence>
<name>A0A9P0L2B0_ACAOB</name>
<dbReference type="EMBL" id="CAKOFQ010007034">
    <property type="protein sequence ID" value="CAH1987946.1"/>
    <property type="molecule type" value="Genomic_DNA"/>
</dbReference>
<comment type="caution">
    <text evidence="1">The sequence shown here is derived from an EMBL/GenBank/DDBJ whole genome shotgun (WGS) entry which is preliminary data.</text>
</comment>
<feature type="non-terminal residue" evidence="1">
    <location>
        <position position="21"/>
    </location>
</feature>
<keyword evidence="2" id="KW-1185">Reference proteome</keyword>